<dbReference type="AlphaFoldDB" id="A0A1I1GGC2"/>
<keyword evidence="1" id="KW-1133">Transmembrane helix</keyword>
<reference evidence="3" key="1">
    <citation type="submission" date="2016-10" db="EMBL/GenBank/DDBJ databases">
        <authorList>
            <person name="Varghese N."/>
            <person name="Submissions S."/>
        </authorList>
    </citation>
    <scope>NUCLEOTIDE SEQUENCE [LARGE SCALE GENOMIC DNA]</scope>
    <source>
        <strain evidence="3">DSM 23664</strain>
    </source>
</reference>
<feature type="transmembrane region" description="Helical" evidence="1">
    <location>
        <begin position="45"/>
        <end position="67"/>
    </location>
</feature>
<keyword evidence="1" id="KW-0472">Membrane</keyword>
<accession>A0A1I1GGC2</accession>
<feature type="transmembrane region" description="Helical" evidence="1">
    <location>
        <begin position="202"/>
        <end position="220"/>
    </location>
</feature>
<keyword evidence="3" id="KW-1185">Reference proteome</keyword>
<dbReference type="PANTHER" id="PTHR43424:SF1">
    <property type="entry name" value="LOCUS PUTATIVE PROTEIN 1-RELATED"/>
    <property type="match status" value="1"/>
</dbReference>
<evidence type="ECO:0000313" key="2">
    <source>
        <dbReference type="EMBL" id="SFC10604.1"/>
    </source>
</evidence>
<feature type="transmembrane region" description="Helical" evidence="1">
    <location>
        <begin position="232"/>
        <end position="252"/>
    </location>
</feature>
<name>A0A1I1GGC2_9LACT</name>
<dbReference type="RefSeq" id="WP_091528843.1">
    <property type="nucleotide sequence ID" value="NZ_FOLT01000003.1"/>
</dbReference>
<proteinExistence type="predicted"/>
<organism evidence="2 3">
    <name type="scientific">Alkalibacterium subtropicum</name>
    <dbReference type="NCBI Taxonomy" id="753702"/>
    <lineage>
        <taxon>Bacteria</taxon>
        <taxon>Bacillati</taxon>
        <taxon>Bacillota</taxon>
        <taxon>Bacilli</taxon>
        <taxon>Lactobacillales</taxon>
        <taxon>Carnobacteriaceae</taxon>
        <taxon>Alkalibacterium</taxon>
    </lineage>
</organism>
<protein>
    <submittedName>
        <fullName evidence="2">Membrane protein involved in the export of O-antigen and teichoic acid</fullName>
    </submittedName>
</protein>
<feature type="transmembrane region" description="Helical" evidence="1">
    <location>
        <begin position="139"/>
        <end position="158"/>
    </location>
</feature>
<evidence type="ECO:0000313" key="3">
    <source>
        <dbReference type="Proteomes" id="UP000199612"/>
    </source>
</evidence>
<feature type="transmembrane region" description="Helical" evidence="1">
    <location>
        <begin position="79"/>
        <end position="102"/>
    </location>
</feature>
<dbReference type="STRING" id="753702.SAMN04488102_10364"/>
<feature type="transmembrane region" description="Helical" evidence="1">
    <location>
        <begin position="372"/>
        <end position="390"/>
    </location>
</feature>
<dbReference type="EMBL" id="FOLT01000003">
    <property type="protein sequence ID" value="SFC10604.1"/>
    <property type="molecule type" value="Genomic_DNA"/>
</dbReference>
<feature type="transmembrane region" description="Helical" evidence="1">
    <location>
        <begin position="12"/>
        <end position="33"/>
    </location>
</feature>
<feature type="transmembrane region" description="Helical" evidence="1">
    <location>
        <begin position="164"/>
        <end position="182"/>
    </location>
</feature>
<dbReference type="PANTHER" id="PTHR43424">
    <property type="entry name" value="LOCUS PUTATIVE PROTEIN 1-RELATED"/>
    <property type="match status" value="1"/>
</dbReference>
<keyword evidence="1" id="KW-0812">Transmembrane</keyword>
<sequence>MKINKKLTSNIYTISVLKKFNVILFGIFSTALLNRYLGPTNKGEYAYILSIANILVVLLNFGINLTYPSFKRRQDKNYLPIFQALSIFEFVFLLFISAISFLLTNDPAIFLIILLTAIGVFRMQLNYFNLVENIHSHSYITIIAAFFNFIFILVIYMLPESNLLFAYIVYILKDSIIIVLSFKSIKRKLVWKDFDFKMWKEIITYGLVPMYTTLLISINYKIDVILLETLNINLLLIGLYTVGVSLAEYGWLVPDIFKDVMINRTAVKDDIDNMTFSLRISSTTMIFVYIGIVTFGEKMILILFGNEFIDAYSVTVIIFLGIYSMIYTKIIGTLYIAKGQWKFYAIVLSLSVISNIFFNLLMIPIWGINGAAYSSIISYSIAGLAFLLDFKREYSLNLLDLIVINKDDLKKITSVLSKK</sequence>
<dbReference type="InterPro" id="IPR052556">
    <property type="entry name" value="PolySynth_Transporter"/>
</dbReference>
<feature type="transmembrane region" description="Helical" evidence="1">
    <location>
        <begin position="311"/>
        <end position="331"/>
    </location>
</feature>
<feature type="transmembrane region" description="Helical" evidence="1">
    <location>
        <begin position="108"/>
        <end position="127"/>
    </location>
</feature>
<dbReference type="Proteomes" id="UP000199612">
    <property type="component" value="Unassembled WGS sequence"/>
</dbReference>
<dbReference type="OrthoDB" id="9815702at2"/>
<evidence type="ECO:0000256" key="1">
    <source>
        <dbReference type="SAM" id="Phobius"/>
    </source>
</evidence>
<feature type="transmembrane region" description="Helical" evidence="1">
    <location>
        <begin position="343"/>
        <end position="366"/>
    </location>
</feature>
<gene>
    <name evidence="2" type="ORF">SAMN04488102_10364</name>
</gene>